<dbReference type="AlphaFoldDB" id="A0A0F9R5E0"/>
<name>A0A0F9R5E0_9ZZZZ</name>
<feature type="non-terminal residue" evidence="1">
    <location>
        <position position="1"/>
    </location>
</feature>
<reference evidence="1" key="1">
    <citation type="journal article" date="2015" name="Nature">
        <title>Complex archaea that bridge the gap between prokaryotes and eukaryotes.</title>
        <authorList>
            <person name="Spang A."/>
            <person name="Saw J.H."/>
            <person name="Jorgensen S.L."/>
            <person name="Zaremba-Niedzwiedzka K."/>
            <person name="Martijn J."/>
            <person name="Lind A.E."/>
            <person name="van Eijk R."/>
            <person name="Schleper C."/>
            <person name="Guy L."/>
            <person name="Ettema T.J."/>
        </authorList>
    </citation>
    <scope>NUCLEOTIDE SEQUENCE</scope>
</reference>
<sequence length="150" mass="17444">PNTLYSLNLKGPAFSWPFFICSRQQIQRIYQAVHSADYMHKVLKPGMSQHEYYQTNCSSTVLKPSLYTSGYTSGRYPHPAIINVDYICRNRILKRRSPYRDNTDHCFRAARPLCGHYEGRILGIKHPRSWPAPVAFTYLFSSEIVLRIND</sequence>
<proteinExistence type="predicted"/>
<organism evidence="1">
    <name type="scientific">marine sediment metagenome</name>
    <dbReference type="NCBI Taxonomy" id="412755"/>
    <lineage>
        <taxon>unclassified sequences</taxon>
        <taxon>metagenomes</taxon>
        <taxon>ecological metagenomes</taxon>
    </lineage>
</organism>
<dbReference type="EMBL" id="LAZR01003234">
    <property type="protein sequence ID" value="KKN20516.1"/>
    <property type="molecule type" value="Genomic_DNA"/>
</dbReference>
<comment type="caution">
    <text evidence="1">The sequence shown here is derived from an EMBL/GenBank/DDBJ whole genome shotgun (WGS) entry which is preliminary data.</text>
</comment>
<evidence type="ECO:0000313" key="1">
    <source>
        <dbReference type="EMBL" id="KKN20516.1"/>
    </source>
</evidence>
<gene>
    <name evidence="1" type="ORF">LCGC14_0934620</name>
</gene>
<protein>
    <submittedName>
        <fullName evidence="1">Uncharacterized protein</fullName>
    </submittedName>
</protein>
<accession>A0A0F9R5E0</accession>